<proteinExistence type="predicted"/>
<evidence type="ECO:0000313" key="2">
    <source>
        <dbReference type="Proteomes" id="UP000824120"/>
    </source>
</evidence>
<dbReference type="Proteomes" id="UP000824120">
    <property type="component" value="Chromosome 5"/>
</dbReference>
<reference evidence="1 2" key="1">
    <citation type="submission" date="2020-09" db="EMBL/GenBank/DDBJ databases">
        <title>De no assembly of potato wild relative species, Solanum commersonii.</title>
        <authorList>
            <person name="Cho K."/>
        </authorList>
    </citation>
    <scope>NUCLEOTIDE SEQUENCE [LARGE SCALE GENOMIC DNA]</scope>
    <source>
        <strain evidence="1">LZ3.2</strain>
        <tissue evidence="1">Leaf</tissue>
    </source>
</reference>
<sequence length="77" mass="8470">MASREWVFAPRLGIRGDINFCGQVLTVLSAYECRRQSDNQVRVERAIMVAALVARSAVGIVKASPPYGSIGHRSHSR</sequence>
<organism evidence="1 2">
    <name type="scientific">Solanum commersonii</name>
    <name type="common">Commerson's wild potato</name>
    <name type="synonym">Commerson's nightshade</name>
    <dbReference type="NCBI Taxonomy" id="4109"/>
    <lineage>
        <taxon>Eukaryota</taxon>
        <taxon>Viridiplantae</taxon>
        <taxon>Streptophyta</taxon>
        <taxon>Embryophyta</taxon>
        <taxon>Tracheophyta</taxon>
        <taxon>Spermatophyta</taxon>
        <taxon>Magnoliopsida</taxon>
        <taxon>eudicotyledons</taxon>
        <taxon>Gunneridae</taxon>
        <taxon>Pentapetalae</taxon>
        <taxon>asterids</taxon>
        <taxon>lamiids</taxon>
        <taxon>Solanales</taxon>
        <taxon>Solanaceae</taxon>
        <taxon>Solanoideae</taxon>
        <taxon>Solaneae</taxon>
        <taxon>Solanum</taxon>
    </lineage>
</organism>
<gene>
    <name evidence="1" type="ORF">H5410_026162</name>
</gene>
<name>A0A9J5Z0P3_SOLCO</name>
<comment type="caution">
    <text evidence="1">The sequence shown here is derived from an EMBL/GenBank/DDBJ whole genome shotgun (WGS) entry which is preliminary data.</text>
</comment>
<keyword evidence="2" id="KW-1185">Reference proteome</keyword>
<dbReference type="AlphaFoldDB" id="A0A9J5Z0P3"/>
<protein>
    <submittedName>
        <fullName evidence="1">Uncharacterized protein</fullName>
    </submittedName>
</protein>
<evidence type="ECO:0000313" key="1">
    <source>
        <dbReference type="EMBL" id="KAG5604670.1"/>
    </source>
</evidence>
<dbReference type="EMBL" id="JACXVP010000005">
    <property type="protein sequence ID" value="KAG5604670.1"/>
    <property type="molecule type" value="Genomic_DNA"/>
</dbReference>
<accession>A0A9J5Z0P3</accession>